<sequence>MPSIPHLIMAALFCLGSLILGLVLLIDILSFCSSSGACVRGRICAFFKFTALVVGSGCLVAGNLFYATFYLKTWSFMLSMSGCLTAVYAILFYIATLRFIKRK</sequence>
<evidence type="ECO:0000256" key="1">
    <source>
        <dbReference type="SAM" id="Phobius"/>
    </source>
</evidence>
<keyword evidence="1" id="KW-0472">Membrane</keyword>
<dbReference type="EMBL" id="UYRU01054695">
    <property type="protein sequence ID" value="VDN12772.1"/>
    <property type="molecule type" value="Genomic_DNA"/>
</dbReference>
<protein>
    <recommendedName>
        <fullName evidence="4">MARVEL domain-containing protein</fullName>
    </recommendedName>
</protein>
<gene>
    <name evidence="2" type="ORF">DILT_LOCUS8603</name>
</gene>
<feature type="transmembrane region" description="Helical" evidence="1">
    <location>
        <begin position="73"/>
        <end position="95"/>
    </location>
</feature>
<dbReference type="OrthoDB" id="6243857at2759"/>
<feature type="transmembrane region" description="Helical" evidence="1">
    <location>
        <begin position="43"/>
        <end position="67"/>
    </location>
</feature>
<reference evidence="2 3" key="1">
    <citation type="submission" date="2018-11" db="EMBL/GenBank/DDBJ databases">
        <authorList>
            <consortium name="Pathogen Informatics"/>
        </authorList>
    </citation>
    <scope>NUCLEOTIDE SEQUENCE [LARGE SCALE GENOMIC DNA]</scope>
</reference>
<organism evidence="2 3">
    <name type="scientific">Dibothriocephalus latus</name>
    <name type="common">Fish tapeworm</name>
    <name type="synonym">Diphyllobothrium latum</name>
    <dbReference type="NCBI Taxonomy" id="60516"/>
    <lineage>
        <taxon>Eukaryota</taxon>
        <taxon>Metazoa</taxon>
        <taxon>Spiralia</taxon>
        <taxon>Lophotrochozoa</taxon>
        <taxon>Platyhelminthes</taxon>
        <taxon>Cestoda</taxon>
        <taxon>Eucestoda</taxon>
        <taxon>Diphyllobothriidea</taxon>
        <taxon>Diphyllobothriidae</taxon>
        <taxon>Dibothriocephalus</taxon>
    </lineage>
</organism>
<dbReference type="AlphaFoldDB" id="A0A3P7NX58"/>
<proteinExistence type="predicted"/>
<feature type="transmembrane region" description="Helical" evidence="1">
    <location>
        <begin position="6"/>
        <end position="31"/>
    </location>
</feature>
<name>A0A3P7NX58_DIBLA</name>
<keyword evidence="3" id="KW-1185">Reference proteome</keyword>
<evidence type="ECO:0000313" key="3">
    <source>
        <dbReference type="Proteomes" id="UP000281553"/>
    </source>
</evidence>
<evidence type="ECO:0008006" key="4">
    <source>
        <dbReference type="Google" id="ProtNLM"/>
    </source>
</evidence>
<keyword evidence="1" id="KW-1133">Transmembrane helix</keyword>
<evidence type="ECO:0000313" key="2">
    <source>
        <dbReference type="EMBL" id="VDN12772.1"/>
    </source>
</evidence>
<dbReference type="Proteomes" id="UP000281553">
    <property type="component" value="Unassembled WGS sequence"/>
</dbReference>
<accession>A0A3P7NX58</accession>
<keyword evidence="1" id="KW-0812">Transmembrane</keyword>